<dbReference type="RefSeq" id="WP_204520006.1">
    <property type="nucleotide sequence ID" value="NZ_JAFBEB010000022.1"/>
</dbReference>
<sequence length="485" mass="55378">MMRELWNSLKEWNDVMDDFIGSVMFELFGATFVGIPSASLGKPLSVLTKMIAGAYIGANLYTRLPSLLSKKAQVRYRLTNSFLHSGLFLTIKRRDIGDGQIKEVRVFPKINDVKIASKLTEVRISLPLGMAPEMIQQREWAFQRTFGDTTQLIEDSPGHYRLRIPAALPDSFRYDYEQARTILERTGGFPVYVGESSEGPVAINLQKTPHIGIVGVTGWGKSSLLRIILNSWLRYYSPDRLRLFLADLKMSEFGMYERVPHVEGRVAVRKHEVRSMLSEVHEILLARQEMFYNAGAIDQEEYEEMTGEKLPFIVVAIDEVAALRKETEIHDVLDDIAAMGRSLGVFLILSQQRADKEVIDGRLKNNLNIRIAFRMSDELNSRMFLENGLAAKIKVKGRSLVKDTTDLLETQTPWLDTKEARAMIAEIKDKYRDHRKKPLLVKINGEVPQDVELNAQDNKDLLDLVMQLQSSKKDWIFPKEEEEIS</sequence>
<dbReference type="SUPFAM" id="SSF52540">
    <property type="entry name" value="P-loop containing nucleoside triphosphate hydrolases"/>
    <property type="match status" value="1"/>
</dbReference>
<dbReference type="GO" id="GO:0005524">
    <property type="term" value="F:ATP binding"/>
    <property type="evidence" value="ECO:0007669"/>
    <property type="project" value="UniProtKB-UniRule"/>
</dbReference>
<dbReference type="AlphaFoldDB" id="A0A938Y4N0"/>
<feature type="domain" description="FtsK" evidence="4">
    <location>
        <begin position="198"/>
        <end position="382"/>
    </location>
</feature>
<dbReference type="PANTHER" id="PTHR22683:SF1">
    <property type="entry name" value="TYPE VII SECRETION SYSTEM PROTEIN ESSC"/>
    <property type="match status" value="1"/>
</dbReference>
<keyword evidence="1 3" id="KW-0547">Nucleotide-binding</keyword>
<name>A0A938Y4N0_9BACL</name>
<dbReference type="PROSITE" id="PS50901">
    <property type="entry name" value="FTSK"/>
    <property type="match status" value="1"/>
</dbReference>
<evidence type="ECO:0000313" key="6">
    <source>
        <dbReference type="Proteomes" id="UP000717624"/>
    </source>
</evidence>
<reference evidence="5" key="1">
    <citation type="submission" date="2021-01" db="EMBL/GenBank/DDBJ databases">
        <title>Genomic Encyclopedia of Type Strains, Phase IV (KMG-IV): sequencing the most valuable type-strain genomes for metagenomic binning, comparative biology and taxonomic classification.</title>
        <authorList>
            <person name="Goeker M."/>
        </authorList>
    </citation>
    <scope>NUCLEOTIDE SEQUENCE</scope>
    <source>
        <strain evidence="5">DSM 25523</strain>
    </source>
</reference>
<dbReference type="PANTHER" id="PTHR22683">
    <property type="entry name" value="SPORULATION PROTEIN RELATED"/>
    <property type="match status" value="1"/>
</dbReference>
<keyword evidence="2 3" id="KW-0067">ATP-binding</keyword>
<feature type="binding site" evidence="3">
    <location>
        <begin position="215"/>
        <end position="222"/>
    </location>
    <ligand>
        <name>ATP</name>
        <dbReference type="ChEBI" id="CHEBI:30616"/>
    </ligand>
</feature>
<dbReference type="InterPro" id="IPR027417">
    <property type="entry name" value="P-loop_NTPase"/>
</dbReference>
<dbReference type="Proteomes" id="UP000717624">
    <property type="component" value="Unassembled WGS sequence"/>
</dbReference>
<dbReference type="InterPro" id="IPR002543">
    <property type="entry name" value="FtsK_dom"/>
</dbReference>
<evidence type="ECO:0000313" key="5">
    <source>
        <dbReference type="EMBL" id="MBM7592229.1"/>
    </source>
</evidence>
<dbReference type="Gene3D" id="3.40.50.300">
    <property type="entry name" value="P-loop containing nucleotide triphosphate hydrolases"/>
    <property type="match status" value="1"/>
</dbReference>
<dbReference type="GO" id="GO:0003677">
    <property type="term" value="F:DNA binding"/>
    <property type="evidence" value="ECO:0007669"/>
    <property type="project" value="InterPro"/>
</dbReference>
<dbReference type="Pfam" id="PF01580">
    <property type="entry name" value="FtsK_SpoIIIE"/>
    <property type="match status" value="1"/>
</dbReference>
<gene>
    <name evidence="5" type="ORF">JOD01_003891</name>
</gene>
<proteinExistence type="predicted"/>
<evidence type="ECO:0000256" key="2">
    <source>
        <dbReference type="ARBA" id="ARBA00022840"/>
    </source>
</evidence>
<evidence type="ECO:0000259" key="4">
    <source>
        <dbReference type="PROSITE" id="PS50901"/>
    </source>
</evidence>
<dbReference type="InterPro" id="IPR050206">
    <property type="entry name" value="FtsK/SpoIIIE/SftA"/>
</dbReference>
<comment type="caution">
    <text evidence="5">The sequence shown here is derived from an EMBL/GenBank/DDBJ whole genome shotgun (WGS) entry which is preliminary data.</text>
</comment>
<keyword evidence="6" id="KW-1185">Reference proteome</keyword>
<dbReference type="EMBL" id="JAFBEB010000022">
    <property type="protein sequence ID" value="MBM7592229.1"/>
    <property type="molecule type" value="Genomic_DNA"/>
</dbReference>
<organism evidence="5 6">
    <name type="scientific">Brevibacillus fulvus</name>
    <dbReference type="NCBI Taxonomy" id="1125967"/>
    <lineage>
        <taxon>Bacteria</taxon>
        <taxon>Bacillati</taxon>
        <taxon>Bacillota</taxon>
        <taxon>Bacilli</taxon>
        <taxon>Bacillales</taxon>
        <taxon>Paenibacillaceae</taxon>
        <taxon>Brevibacillus</taxon>
    </lineage>
</organism>
<accession>A0A938Y4N0</accession>
<evidence type="ECO:0000256" key="1">
    <source>
        <dbReference type="ARBA" id="ARBA00022741"/>
    </source>
</evidence>
<protein>
    <submittedName>
        <fullName evidence="5">S-DNA-T family DNA segregation ATPase FtsK/SpoIIIE</fullName>
    </submittedName>
</protein>
<evidence type="ECO:0000256" key="3">
    <source>
        <dbReference type="PROSITE-ProRule" id="PRU00289"/>
    </source>
</evidence>